<evidence type="ECO:0000313" key="2">
    <source>
        <dbReference type="Proteomes" id="UP000019132"/>
    </source>
</evidence>
<reference evidence="1" key="3">
    <citation type="submission" date="2015-02" db="UniProtKB">
        <authorList>
            <consortium name="EnsemblProtists"/>
        </authorList>
    </citation>
    <scope>IDENTIFICATION</scope>
    <source>
        <strain evidence="1">DAOM BR144</strain>
    </source>
</reference>
<sequence length="81" mass="8844">MSTHTSACNCYHRPTIYRQAGLCGENTNKLSNACITFFFFCAAHRLKTRQLPLVVPTLASPLTYAVPCGNGFGISLSFVLT</sequence>
<dbReference type="InParanoid" id="K3X771"/>
<dbReference type="HOGENOM" id="CLU_2579154_0_0_1"/>
<dbReference type="EnsemblProtists" id="PYU1_T013070">
    <property type="protein sequence ID" value="PYU1_T013070"/>
    <property type="gene ID" value="PYU1_G013043"/>
</dbReference>
<dbReference type="Proteomes" id="UP000019132">
    <property type="component" value="Unassembled WGS sequence"/>
</dbReference>
<dbReference type="AlphaFoldDB" id="K3X771"/>
<evidence type="ECO:0000313" key="1">
    <source>
        <dbReference type="EnsemblProtists" id="PYU1_T013070"/>
    </source>
</evidence>
<accession>K3X771</accession>
<dbReference type="EMBL" id="GL376570">
    <property type="status" value="NOT_ANNOTATED_CDS"/>
    <property type="molecule type" value="Genomic_DNA"/>
</dbReference>
<name>K3X771_GLOUD</name>
<dbReference type="VEuPathDB" id="FungiDB:PYU1_G013043"/>
<protein>
    <submittedName>
        <fullName evidence="1">Uncharacterized protein</fullName>
    </submittedName>
</protein>
<proteinExistence type="predicted"/>
<keyword evidence="2" id="KW-1185">Reference proteome</keyword>
<organism evidence="1 2">
    <name type="scientific">Globisporangium ultimum (strain ATCC 200006 / CBS 805.95 / DAOM BR144)</name>
    <name type="common">Pythium ultimum</name>
    <dbReference type="NCBI Taxonomy" id="431595"/>
    <lineage>
        <taxon>Eukaryota</taxon>
        <taxon>Sar</taxon>
        <taxon>Stramenopiles</taxon>
        <taxon>Oomycota</taxon>
        <taxon>Peronosporomycetes</taxon>
        <taxon>Pythiales</taxon>
        <taxon>Pythiaceae</taxon>
        <taxon>Globisporangium</taxon>
    </lineage>
</organism>
<reference evidence="2" key="2">
    <citation type="submission" date="2010-04" db="EMBL/GenBank/DDBJ databases">
        <authorList>
            <person name="Buell R."/>
            <person name="Hamilton J."/>
            <person name="Hostetler J."/>
        </authorList>
    </citation>
    <scope>NUCLEOTIDE SEQUENCE [LARGE SCALE GENOMIC DNA]</scope>
    <source>
        <strain evidence="2">DAOM:BR144</strain>
    </source>
</reference>
<reference evidence="2" key="1">
    <citation type="journal article" date="2010" name="Genome Biol.">
        <title>Genome sequence of the necrotrophic plant pathogen Pythium ultimum reveals original pathogenicity mechanisms and effector repertoire.</title>
        <authorList>
            <person name="Levesque C.A."/>
            <person name="Brouwer H."/>
            <person name="Cano L."/>
            <person name="Hamilton J.P."/>
            <person name="Holt C."/>
            <person name="Huitema E."/>
            <person name="Raffaele S."/>
            <person name="Robideau G.P."/>
            <person name="Thines M."/>
            <person name="Win J."/>
            <person name="Zerillo M.M."/>
            <person name="Beakes G.W."/>
            <person name="Boore J.L."/>
            <person name="Busam D."/>
            <person name="Dumas B."/>
            <person name="Ferriera S."/>
            <person name="Fuerstenberg S.I."/>
            <person name="Gachon C.M."/>
            <person name="Gaulin E."/>
            <person name="Govers F."/>
            <person name="Grenville-Briggs L."/>
            <person name="Horner N."/>
            <person name="Hostetler J."/>
            <person name="Jiang R.H."/>
            <person name="Johnson J."/>
            <person name="Krajaejun T."/>
            <person name="Lin H."/>
            <person name="Meijer H.J."/>
            <person name="Moore B."/>
            <person name="Morris P."/>
            <person name="Phuntmart V."/>
            <person name="Puiu D."/>
            <person name="Shetty J."/>
            <person name="Stajich J.E."/>
            <person name="Tripathy S."/>
            <person name="Wawra S."/>
            <person name="van West P."/>
            <person name="Whitty B.R."/>
            <person name="Coutinho P.M."/>
            <person name="Henrissat B."/>
            <person name="Martin F."/>
            <person name="Thomas P.D."/>
            <person name="Tyler B.M."/>
            <person name="De Vries R.P."/>
            <person name="Kamoun S."/>
            <person name="Yandell M."/>
            <person name="Tisserat N."/>
            <person name="Buell C.R."/>
        </authorList>
    </citation>
    <scope>NUCLEOTIDE SEQUENCE</scope>
    <source>
        <strain evidence="2">DAOM:BR144</strain>
    </source>
</reference>